<sequence length="70" mass="8089">MSWRRGTYAVTLWLAILASMPVFANEKQTEKVEIGVLAIRGHLYAEQRWQPTLDWLSTQMPNITFVLTPL</sequence>
<name>A0A9X3CG79_9VIBR</name>
<keyword evidence="1" id="KW-0732">Signal</keyword>
<dbReference type="EMBL" id="JAKRRX010000103">
    <property type="protein sequence ID" value="MCW8335282.1"/>
    <property type="molecule type" value="Genomic_DNA"/>
</dbReference>
<comment type="caution">
    <text evidence="2">The sequence shown here is derived from an EMBL/GenBank/DDBJ whole genome shotgun (WGS) entry which is preliminary data.</text>
</comment>
<evidence type="ECO:0000256" key="1">
    <source>
        <dbReference type="SAM" id="SignalP"/>
    </source>
</evidence>
<dbReference type="RefSeq" id="WP_265688485.1">
    <property type="nucleotide sequence ID" value="NZ_JAKRRX010000103.1"/>
</dbReference>
<organism evidence="2 3">
    <name type="scientific">Vibrio paucivorans</name>
    <dbReference type="NCBI Taxonomy" id="2829489"/>
    <lineage>
        <taxon>Bacteria</taxon>
        <taxon>Pseudomonadati</taxon>
        <taxon>Pseudomonadota</taxon>
        <taxon>Gammaproteobacteria</taxon>
        <taxon>Vibrionales</taxon>
        <taxon>Vibrionaceae</taxon>
        <taxon>Vibrio</taxon>
    </lineage>
</organism>
<feature type="non-terminal residue" evidence="2">
    <location>
        <position position="70"/>
    </location>
</feature>
<feature type="chain" id="PRO_5040755902" evidence="1">
    <location>
        <begin position="25"/>
        <end position="70"/>
    </location>
</feature>
<keyword evidence="3" id="KW-1185">Reference proteome</keyword>
<evidence type="ECO:0000313" key="3">
    <source>
        <dbReference type="Proteomes" id="UP001155586"/>
    </source>
</evidence>
<dbReference type="AlphaFoldDB" id="A0A9X3CG79"/>
<proteinExistence type="predicted"/>
<gene>
    <name evidence="2" type="ORF">MD483_15790</name>
</gene>
<accession>A0A9X3CG79</accession>
<reference evidence="2" key="1">
    <citation type="submission" date="2022-02" db="EMBL/GenBank/DDBJ databases">
        <title>Vibrio sp. nov., a new bacterium isolated from Bohai sea, China.</title>
        <authorList>
            <person name="Yuan Y."/>
        </authorList>
    </citation>
    <scope>NUCLEOTIDE SEQUENCE</scope>
    <source>
        <strain evidence="2">DBSS07</strain>
    </source>
</reference>
<feature type="signal peptide" evidence="1">
    <location>
        <begin position="1"/>
        <end position="24"/>
    </location>
</feature>
<evidence type="ECO:0000313" key="2">
    <source>
        <dbReference type="EMBL" id="MCW8335282.1"/>
    </source>
</evidence>
<dbReference type="Proteomes" id="UP001155586">
    <property type="component" value="Unassembled WGS sequence"/>
</dbReference>
<protein>
    <submittedName>
        <fullName evidence="2">Uncharacterized protein</fullName>
    </submittedName>
</protein>